<comment type="caution">
    <text evidence="12">The sequence shown here is derived from an EMBL/GenBank/DDBJ whole genome shotgun (WGS) entry which is preliminary data.</text>
</comment>
<dbReference type="EMBL" id="ACLF03000004">
    <property type="protein sequence ID" value="EFQ83731.1"/>
    <property type="molecule type" value="Genomic_DNA"/>
</dbReference>
<keyword evidence="13" id="KW-1185">Reference proteome</keyword>
<reference evidence="12" key="1">
    <citation type="submission" date="2010-08" db="EMBL/GenBank/DDBJ databases">
        <authorList>
            <person name="Muzny D."/>
            <person name="Qin X."/>
            <person name="Buhay C."/>
            <person name="Dugan-Rocha S."/>
            <person name="Ding Y."/>
            <person name="Chen G."/>
            <person name="Hawes A."/>
            <person name="Holder M."/>
            <person name="Jhangiani S."/>
            <person name="Johnson A."/>
            <person name="Khan Z."/>
            <person name="Li Z."/>
            <person name="Liu W."/>
            <person name="Liu X."/>
            <person name="Perez L."/>
            <person name="Shen H."/>
            <person name="Wang Q."/>
            <person name="Watt J."/>
            <person name="Xi L."/>
            <person name="Xin Y."/>
            <person name="Zhou J."/>
            <person name="Deng J."/>
            <person name="Jiang H."/>
            <person name="Liu Y."/>
            <person name="Qu J."/>
            <person name="Song X.-Z."/>
            <person name="Zhang L."/>
            <person name="Villasana D."/>
            <person name="Johnson A."/>
            <person name="Liu J."/>
            <person name="Liyanage D."/>
            <person name="Lorensuhewa L."/>
            <person name="Robinson T."/>
            <person name="Song A."/>
            <person name="Song B.-B."/>
            <person name="Dinh H."/>
            <person name="Thornton R."/>
            <person name="Coyle M."/>
            <person name="Francisco L."/>
            <person name="Jackson L."/>
            <person name="Javaid M."/>
            <person name="Korchina V."/>
            <person name="Kovar C."/>
            <person name="Mata R."/>
            <person name="Mathew T."/>
            <person name="Ngo R."/>
            <person name="Nguyen L."/>
            <person name="Nguyen N."/>
            <person name="Okwuonu G."/>
            <person name="Ongeri F."/>
            <person name="Pham C."/>
            <person name="Simmons D."/>
            <person name="Wilczek-Boney K."/>
            <person name="Hale W."/>
            <person name="Jakkamsetti A."/>
            <person name="Pham P."/>
            <person name="Ruth R."/>
            <person name="San Lucas F."/>
            <person name="Warren J."/>
            <person name="Zhang J."/>
            <person name="Zhao Z."/>
            <person name="Zhou C."/>
            <person name="Zhu D."/>
            <person name="Lee S."/>
            <person name="Bess C."/>
            <person name="Blankenburg K."/>
            <person name="Forbes L."/>
            <person name="Fu Q."/>
            <person name="Gubbala S."/>
            <person name="Hirani K."/>
            <person name="Jayaseelan J.C."/>
            <person name="Lara F."/>
            <person name="Munidasa M."/>
            <person name="Palculict T."/>
            <person name="Patil S."/>
            <person name="Pu L.-L."/>
            <person name="Saada N."/>
            <person name="Tang L."/>
            <person name="Weissenberger G."/>
            <person name="Zhu Y."/>
            <person name="Hemphill L."/>
            <person name="Shang Y."/>
            <person name="Youmans B."/>
            <person name="Ayvaz T."/>
            <person name="Ross M."/>
            <person name="Santibanez J."/>
            <person name="Aqrawi P."/>
            <person name="Gross S."/>
            <person name="Joshi V."/>
            <person name="Fowler G."/>
            <person name="Nazareth L."/>
            <person name="Reid J."/>
            <person name="Worley K."/>
            <person name="Petrosino J."/>
            <person name="Highlander S."/>
            <person name="Gibbs R."/>
        </authorList>
    </citation>
    <scope>NUCLEOTIDE SEQUENCE [LARGE SCALE GENOMIC DNA]</scope>
    <source>
        <strain evidence="12">DSM 15272</strain>
    </source>
</reference>
<dbReference type="InterPro" id="IPR036953">
    <property type="entry name" value="GreA/GreB_C_sf"/>
</dbReference>
<dbReference type="HOGENOM" id="CLU_101379_0_0_11"/>
<dbReference type="FunFam" id="1.10.287.180:FF:000001">
    <property type="entry name" value="Transcription elongation factor GreA"/>
    <property type="match status" value="1"/>
</dbReference>
<dbReference type="Gene3D" id="1.10.287.180">
    <property type="entry name" value="Transcription elongation factor, GreA/GreB, N-terminal domain"/>
    <property type="match status" value="1"/>
</dbReference>
<dbReference type="InterPro" id="IPR022691">
    <property type="entry name" value="Tscrpt_elong_fac_GreA/B_N"/>
</dbReference>
<dbReference type="GO" id="GO:0006354">
    <property type="term" value="P:DNA-templated transcription elongation"/>
    <property type="evidence" value="ECO:0007669"/>
    <property type="project" value="TreeGrafter"/>
</dbReference>
<organism evidence="12 13">
    <name type="scientific">Aeromicrobium marinum DSM 15272</name>
    <dbReference type="NCBI Taxonomy" id="585531"/>
    <lineage>
        <taxon>Bacteria</taxon>
        <taxon>Bacillati</taxon>
        <taxon>Actinomycetota</taxon>
        <taxon>Actinomycetes</taxon>
        <taxon>Propionibacteriales</taxon>
        <taxon>Nocardioidaceae</taxon>
        <taxon>Aeromicrobium</taxon>
    </lineage>
</organism>
<evidence type="ECO:0000256" key="3">
    <source>
        <dbReference type="ARBA" id="ARBA00023015"/>
    </source>
</evidence>
<dbReference type="InterPro" id="IPR036805">
    <property type="entry name" value="Tscrpt_elong_fac_GreA/B_N_sf"/>
</dbReference>
<dbReference type="SUPFAM" id="SSF46557">
    <property type="entry name" value="GreA transcript cleavage protein, N-terminal domain"/>
    <property type="match status" value="1"/>
</dbReference>
<proteinExistence type="inferred from homology"/>
<feature type="domain" description="Transcription elongation factor GreA/GreB C-terminal" evidence="10">
    <location>
        <begin position="96"/>
        <end position="173"/>
    </location>
</feature>
<comment type="similarity">
    <text evidence="1 8 9">Belongs to the GreA/GreB family.</text>
</comment>
<comment type="function">
    <text evidence="6 8 9">Necessary for efficient RNA polymerase transcription elongation past template-encoded arresting sites. The arresting sites in DNA have the property of trapping a certain fraction of elongating RNA polymerases that pass through, resulting in locked ternary complexes. Cleavage of the nascent transcript by cleavage factors such as GreA or GreB allows the resumption of elongation from the new 3'terminus. GreA releases sequences of 2 to 3 nucleotides.</text>
</comment>
<evidence type="ECO:0000313" key="12">
    <source>
        <dbReference type="EMBL" id="EFQ83731.1"/>
    </source>
</evidence>
<dbReference type="InterPro" id="IPR018151">
    <property type="entry name" value="TF_GreA/GreB_CS"/>
</dbReference>
<evidence type="ECO:0000256" key="2">
    <source>
        <dbReference type="ARBA" id="ARBA00013729"/>
    </source>
</evidence>
<dbReference type="InterPro" id="IPR006359">
    <property type="entry name" value="Tscrpt_elong_fac_GreA"/>
</dbReference>
<dbReference type="Proteomes" id="UP000003111">
    <property type="component" value="Unassembled WGS sequence"/>
</dbReference>
<evidence type="ECO:0000256" key="8">
    <source>
        <dbReference type="HAMAP-Rule" id="MF_00105"/>
    </source>
</evidence>
<feature type="domain" description="Transcription elongation factor GreA/GreB N-terminal" evidence="11">
    <location>
        <begin position="18"/>
        <end position="88"/>
    </location>
</feature>
<evidence type="ECO:0000259" key="10">
    <source>
        <dbReference type="Pfam" id="PF01272"/>
    </source>
</evidence>
<protein>
    <recommendedName>
        <fullName evidence="2 8">Transcription elongation factor GreA</fullName>
    </recommendedName>
    <alternativeName>
        <fullName evidence="7 8">Transcript cleavage factor GreA</fullName>
    </alternativeName>
</protein>
<dbReference type="GO" id="GO:0070063">
    <property type="term" value="F:RNA polymerase binding"/>
    <property type="evidence" value="ECO:0007669"/>
    <property type="project" value="InterPro"/>
</dbReference>
<dbReference type="eggNOG" id="COG0782">
    <property type="taxonomic scope" value="Bacteria"/>
</dbReference>
<evidence type="ECO:0000256" key="9">
    <source>
        <dbReference type="RuleBase" id="RU000556"/>
    </source>
</evidence>
<name>E2SBI5_9ACTN</name>
<dbReference type="PROSITE" id="PS00830">
    <property type="entry name" value="GREAB_2"/>
    <property type="match status" value="1"/>
</dbReference>
<dbReference type="GO" id="GO:0032784">
    <property type="term" value="P:regulation of DNA-templated transcription elongation"/>
    <property type="evidence" value="ECO:0007669"/>
    <property type="project" value="UniProtKB-UniRule"/>
</dbReference>
<dbReference type="HAMAP" id="MF_00105">
    <property type="entry name" value="GreA_GreB"/>
    <property type="match status" value="1"/>
</dbReference>
<dbReference type="PANTHER" id="PTHR30437:SF4">
    <property type="entry name" value="TRANSCRIPTION ELONGATION FACTOR GREA"/>
    <property type="match status" value="1"/>
</dbReference>
<keyword evidence="3 8" id="KW-0805">Transcription regulation</keyword>
<dbReference type="PANTHER" id="PTHR30437">
    <property type="entry name" value="TRANSCRIPTION ELONGATION FACTOR GREA"/>
    <property type="match status" value="1"/>
</dbReference>
<dbReference type="PROSITE" id="PS00829">
    <property type="entry name" value="GREAB_1"/>
    <property type="match status" value="1"/>
</dbReference>
<dbReference type="InterPro" id="IPR028624">
    <property type="entry name" value="Tscrpt_elong_fac_GreA/B"/>
</dbReference>
<dbReference type="GO" id="GO:0003746">
    <property type="term" value="F:translation elongation factor activity"/>
    <property type="evidence" value="ECO:0007669"/>
    <property type="project" value="UniProtKB-KW"/>
</dbReference>
<dbReference type="InterPro" id="IPR023459">
    <property type="entry name" value="Tscrpt_elong_fac_GreA/B_fam"/>
</dbReference>
<dbReference type="Gene3D" id="3.10.50.30">
    <property type="entry name" value="Transcription elongation factor, GreA/GreB, C-terminal domain"/>
    <property type="match status" value="1"/>
</dbReference>
<keyword evidence="4 8" id="KW-0238">DNA-binding</keyword>
<dbReference type="Pfam" id="PF01272">
    <property type="entry name" value="GreA_GreB"/>
    <property type="match status" value="1"/>
</dbReference>
<keyword evidence="12" id="KW-0648">Protein biosynthesis</keyword>
<dbReference type="Pfam" id="PF03449">
    <property type="entry name" value="GreA_GreB_N"/>
    <property type="match status" value="1"/>
</dbReference>
<dbReference type="STRING" id="585531.HMPREF0063_11394"/>
<dbReference type="InterPro" id="IPR001437">
    <property type="entry name" value="Tscrpt_elong_fac_GreA/B_C"/>
</dbReference>
<gene>
    <name evidence="8" type="primary">greA</name>
    <name evidence="12" type="ORF">HMPREF0063_11394</name>
</gene>
<dbReference type="GO" id="GO:0003677">
    <property type="term" value="F:DNA binding"/>
    <property type="evidence" value="ECO:0007669"/>
    <property type="project" value="UniProtKB-UniRule"/>
</dbReference>
<dbReference type="PIRSF" id="PIRSF006092">
    <property type="entry name" value="GreA_GreB"/>
    <property type="match status" value="1"/>
</dbReference>
<keyword evidence="12" id="KW-0251">Elongation factor</keyword>
<evidence type="ECO:0000259" key="11">
    <source>
        <dbReference type="Pfam" id="PF03449"/>
    </source>
</evidence>
<accession>E2SBI5</accession>
<evidence type="ECO:0000256" key="1">
    <source>
        <dbReference type="ARBA" id="ARBA00008213"/>
    </source>
</evidence>
<dbReference type="NCBIfam" id="NF001262">
    <property type="entry name" value="PRK00226.1-3"/>
    <property type="match status" value="1"/>
</dbReference>
<dbReference type="SUPFAM" id="SSF54534">
    <property type="entry name" value="FKBP-like"/>
    <property type="match status" value="1"/>
</dbReference>
<evidence type="ECO:0000256" key="4">
    <source>
        <dbReference type="ARBA" id="ARBA00023125"/>
    </source>
</evidence>
<evidence type="ECO:0000313" key="13">
    <source>
        <dbReference type="Proteomes" id="UP000003111"/>
    </source>
</evidence>
<evidence type="ECO:0000256" key="5">
    <source>
        <dbReference type="ARBA" id="ARBA00023163"/>
    </source>
</evidence>
<sequence>MPHVEEAAMNHPTDTDTIWVTQEAYDRLRSELDHLRGEVRSDITSKIAAARDEGDLKENGGYHAAREEQGKTEARIRQLEDMLRRAEVGDKPADDGLVEAGMKVTIRFAGDDDTESFLLGSRELLSLDSSVDLDVYSPTSPLGAAILGKKAGDTATYETPNGRSITVEVVEATPF</sequence>
<dbReference type="NCBIfam" id="TIGR01462">
    <property type="entry name" value="greA"/>
    <property type="match status" value="1"/>
</dbReference>
<evidence type="ECO:0000256" key="7">
    <source>
        <dbReference type="ARBA" id="ARBA00030776"/>
    </source>
</evidence>
<evidence type="ECO:0000256" key="6">
    <source>
        <dbReference type="ARBA" id="ARBA00024916"/>
    </source>
</evidence>
<keyword evidence="5 8" id="KW-0804">Transcription</keyword>
<dbReference type="AlphaFoldDB" id="E2SBI5"/>